<comment type="caution">
    <text evidence="1">The sequence shown here is derived from an EMBL/GenBank/DDBJ whole genome shotgun (WGS) entry which is preliminary data.</text>
</comment>
<evidence type="ECO:0000313" key="2">
    <source>
        <dbReference type="Proteomes" id="UP000216063"/>
    </source>
</evidence>
<sequence>MNYILPHHLSAQTLDVLPCDIAVETCGGLIDLYADVNTPTWHRWRLTVDTAFELYYRLAQHLPTPQLERDHS</sequence>
<dbReference type="AlphaFoldDB" id="A0A255DKJ9"/>
<organism evidence="1 2">
    <name type="scientific">Mycolicibacterium sphagni</name>
    <dbReference type="NCBI Taxonomy" id="1786"/>
    <lineage>
        <taxon>Bacteria</taxon>
        <taxon>Bacillati</taxon>
        <taxon>Actinomycetota</taxon>
        <taxon>Actinomycetes</taxon>
        <taxon>Mycobacteriales</taxon>
        <taxon>Mycobacteriaceae</taxon>
        <taxon>Mycolicibacterium</taxon>
    </lineage>
</organism>
<dbReference type="Proteomes" id="UP000216063">
    <property type="component" value="Unassembled WGS sequence"/>
</dbReference>
<accession>A0A255DKJ9</accession>
<name>A0A255DKJ9_9MYCO</name>
<evidence type="ECO:0000313" key="1">
    <source>
        <dbReference type="EMBL" id="OYN79989.1"/>
    </source>
</evidence>
<keyword evidence="2" id="KW-1185">Reference proteome</keyword>
<dbReference type="EMBL" id="NOZR01000007">
    <property type="protein sequence ID" value="OYN79989.1"/>
    <property type="molecule type" value="Genomic_DNA"/>
</dbReference>
<proteinExistence type="predicted"/>
<reference evidence="1 2" key="1">
    <citation type="submission" date="2017-07" db="EMBL/GenBank/DDBJ databases">
        <title>The new phylogeny of genus Mycobacterium.</title>
        <authorList>
            <person name="Tortoli E."/>
            <person name="Trovato A."/>
            <person name="Cirillo D.M."/>
        </authorList>
    </citation>
    <scope>NUCLEOTIDE SEQUENCE [LARGE SCALE GENOMIC DNA]</scope>
    <source>
        <strain evidence="1 2">ATCC 33027</strain>
    </source>
</reference>
<protein>
    <submittedName>
        <fullName evidence="1">Uncharacterized protein</fullName>
    </submittedName>
</protein>
<gene>
    <name evidence="1" type="ORF">CG716_11060</name>
</gene>